<dbReference type="EMBL" id="JAFMYU010000009">
    <property type="protein sequence ID" value="MBO0931909.1"/>
    <property type="molecule type" value="Genomic_DNA"/>
</dbReference>
<evidence type="ECO:0000313" key="2">
    <source>
        <dbReference type="Proteomes" id="UP000664795"/>
    </source>
</evidence>
<name>A0A939G4F4_9BACT</name>
<evidence type="ECO:0000313" key="1">
    <source>
        <dbReference type="EMBL" id="MBO0931909.1"/>
    </source>
</evidence>
<organism evidence="1 2">
    <name type="scientific">Fibrella aquatilis</name>
    <dbReference type="NCBI Taxonomy" id="2817059"/>
    <lineage>
        <taxon>Bacteria</taxon>
        <taxon>Pseudomonadati</taxon>
        <taxon>Bacteroidota</taxon>
        <taxon>Cytophagia</taxon>
        <taxon>Cytophagales</taxon>
        <taxon>Spirosomataceae</taxon>
        <taxon>Fibrella</taxon>
    </lineage>
</organism>
<sequence length="89" mass="9807">MKDPAKKGGDQTLPGGDNDDVQFVFVRQESVSVYEVRDSVGDVVSIVIAEGVDEPEQFRARPVAEQDAMKMLALDEYYNGSKWEGPAEV</sequence>
<protein>
    <submittedName>
        <fullName evidence="1">Uncharacterized protein</fullName>
    </submittedName>
</protein>
<comment type="caution">
    <text evidence="1">The sequence shown here is derived from an EMBL/GenBank/DDBJ whole genome shotgun (WGS) entry which is preliminary data.</text>
</comment>
<reference evidence="1 2" key="1">
    <citation type="submission" date="2021-03" db="EMBL/GenBank/DDBJ databases">
        <title>Fibrella sp. HMF5036 genome sequencing and assembly.</title>
        <authorList>
            <person name="Kang H."/>
            <person name="Kim H."/>
            <person name="Bae S."/>
            <person name="Joh K."/>
        </authorList>
    </citation>
    <scope>NUCLEOTIDE SEQUENCE [LARGE SCALE GENOMIC DNA]</scope>
    <source>
        <strain evidence="1 2">HMF5036</strain>
    </source>
</reference>
<dbReference type="Proteomes" id="UP000664795">
    <property type="component" value="Unassembled WGS sequence"/>
</dbReference>
<dbReference type="AlphaFoldDB" id="A0A939G4F4"/>
<gene>
    <name evidence="1" type="ORF">J2I48_12945</name>
</gene>
<dbReference type="RefSeq" id="WP_207335877.1">
    <property type="nucleotide sequence ID" value="NZ_JAFMYU010000009.1"/>
</dbReference>
<keyword evidence="2" id="KW-1185">Reference proteome</keyword>
<accession>A0A939G4F4</accession>
<proteinExistence type="predicted"/>